<dbReference type="OrthoDB" id="1745310at2759"/>
<name>A0A835J5K5_9ROSI</name>
<sequence>MVSKMDGHEVIEQIGRGTFGAAFLVLHKLRTKDQSIVVVEMLWGCTNGNGEIRTRDRWINKALIPY</sequence>
<proteinExistence type="predicted"/>
<protein>
    <recommendedName>
        <fullName evidence="3">Protein kinase domain-containing protein</fullName>
    </recommendedName>
</protein>
<organism evidence="1 2">
    <name type="scientific">Salix dunnii</name>
    <dbReference type="NCBI Taxonomy" id="1413687"/>
    <lineage>
        <taxon>Eukaryota</taxon>
        <taxon>Viridiplantae</taxon>
        <taxon>Streptophyta</taxon>
        <taxon>Embryophyta</taxon>
        <taxon>Tracheophyta</taxon>
        <taxon>Spermatophyta</taxon>
        <taxon>Magnoliopsida</taxon>
        <taxon>eudicotyledons</taxon>
        <taxon>Gunneridae</taxon>
        <taxon>Pentapetalae</taxon>
        <taxon>rosids</taxon>
        <taxon>fabids</taxon>
        <taxon>Malpighiales</taxon>
        <taxon>Salicaceae</taxon>
        <taxon>Saliceae</taxon>
        <taxon>Salix</taxon>
    </lineage>
</organism>
<evidence type="ECO:0000313" key="2">
    <source>
        <dbReference type="Proteomes" id="UP000657918"/>
    </source>
</evidence>
<gene>
    <name evidence="1" type="ORF">SADUNF_Sadunf17G0055000</name>
</gene>
<dbReference type="Proteomes" id="UP000657918">
    <property type="component" value="Unassembled WGS sequence"/>
</dbReference>
<dbReference type="EMBL" id="JADGMS010000017">
    <property type="protein sequence ID" value="KAF9663481.1"/>
    <property type="molecule type" value="Genomic_DNA"/>
</dbReference>
<comment type="caution">
    <text evidence="1">The sequence shown here is derived from an EMBL/GenBank/DDBJ whole genome shotgun (WGS) entry which is preliminary data.</text>
</comment>
<dbReference type="AlphaFoldDB" id="A0A835J5K5"/>
<reference evidence="1 2" key="1">
    <citation type="submission" date="2020-10" db="EMBL/GenBank/DDBJ databases">
        <title>Plant Genome Project.</title>
        <authorList>
            <person name="Zhang R.-G."/>
        </authorList>
    </citation>
    <scope>NUCLEOTIDE SEQUENCE [LARGE SCALE GENOMIC DNA]</scope>
    <source>
        <strain evidence="1">FAFU-HL-1</strain>
        <tissue evidence="1">Leaf</tissue>
    </source>
</reference>
<evidence type="ECO:0008006" key="3">
    <source>
        <dbReference type="Google" id="ProtNLM"/>
    </source>
</evidence>
<evidence type="ECO:0000313" key="1">
    <source>
        <dbReference type="EMBL" id="KAF9663481.1"/>
    </source>
</evidence>
<accession>A0A835J5K5</accession>
<keyword evidence="2" id="KW-1185">Reference proteome</keyword>